<organism evidence="1 2">
    <name type="scientific">Perkinsus olseni</name>
    <name type="common">Perkinsus atlanticus</name>
    <dbReference type="NCBI Taxonomy" id="32597"/>
    <lineage>
        <taxon>Eukaryota</taxon>
        <taxon>Sar</taxon>
        <taxon>Alveolata</taxon>
        <taxon>Perkinsozoa</taxon>
        <taxon>Perkinsea</taxon>
        <taxon>Perkinsida</taxon>
        <taxon>Perkinsidae</taxon>
        <taxon>Perkinsus</taxon>
    </lineage>
</organism>
<proteinExistence type="predicted"/>
<comment type="caution">
    <text evidence="1">The sequence shown here is derived from an EMBL/GenBank/DDBJ whole genome shotgun (WGS) entry which is preliminary data.</text>
</comment>
<protein>
    <submittedName>
        <fullName evidence="1">Uncharacterized protein</fullName>
    </submittedName>
</protein>
<feature type="non-terminal residue" evidence="1">
    <location>
        <position position="1"/>
    </location>
</feature>
<evidence type="ECO:0000313" key="1">
    <source>
        <dbReference type="EMBL" id="KAF4719141.1"/>
    </source>
</evidence>
<feature type="non-terminal residue" evidence="1">
    <location>
        <position position="169"/>
    </location>
</feature>
<dbReference type="Proteomes" id="UP000574390">
    <property type="component" value="Unassembled WGS sequence"/>
</dbReference>
<gene>
    <name evidence="1" type="ORF">FOZ62_013311</name>
</gene>
<dbReference type="EMBL" id="JABANM010022706">
    <property type="protein sequence ID" value="KAF4719141.1"/>
    <property type="molecule type" value="Genomic_DNA"/>
</dbReference>
<evidence type="ECO:0000313" key="2">
    <source>
        <dbReference type="Proteomes" id="UP000574390"/>
    </source>
</evidence>
<dbReference type="AlphaFoldDB" id="A0A7J6RFN9"/>
<reference evidence="1 2" key="1">
    <citation type="submission" date="2020-04" db="EMBL/GenBank/DDBJ databases">
        <title>Perkinsus olseni comparative genomics.</title>
        <authorList>
            <person name="Bogema D.R."/>
        </authorList>
    </citation>
    <scope>NUCLEOTIDE SEQUENCE [LARGE SCALE GENOMIC DNA]</scope>
    <source>
        <strain evidence="1">ATCC PRA-205</strain>
    </source>
</reference>
<sequence length="169" mass="17627">GDAVCTTPVPDLVFRGDRIYIATGCGGAKEEISCGGLERVGPMLRIAARWGEHPNPKIMIDPSVVGKCKDVQSLEGGTLKDAWITAATNGDVTSRSLETTDAYNCDSGVKEALVMAGDAVNMKTQCSGVQGDVLIQCGDGGSAVEFAKNWGGYNASALFSLDPSKFDSC</sequence>
<name>A0A7J6RFN9_PEROL</name>
<accession>A0A7J6RFN9</accession>